<keyword evidence="2" id="KW-0808">Transferase</keyword>
<accession>A0A7C1CF18</accession>
<protein>
    <submittedName>
        <fullName evidence="2">Glycosyltransferase</fullName>
    </submittedName>
</protein>
<dbReference type="SUPFAM" id="SSF53448">
    <property type="entry name" value="Nucleotide-diphospho-sugar transferases"/>
    <property type="match status" value="1"/>
</dbReference>
<gene>
    <name evidence="2" type="ORF">ENN26_08615</name>
</gene>
<dbReference type="InterPro" id="IPR001173">
    <property type="entry name" value="Glyco_trans_2-like"/>
</dbReference>
<proteinExistence type="predicted"/>
<dbReference type="GO" id="GO:0016740">
    <property type="term" value="F:transferase activity"/>
    <property type="evidence" value="ECO:0007669"/>
    <property type="project" value="UniProtKB-KW"/>
</dbReference>
<comment type="caution">
    <text evidence="2">The sequence shown here is derived from an EMBL/GenBank/DDBJ whole genome shotgun (WGS) entry which is preliminary data.</text>
</comment>
<name>A0A7C1CF18_9CREN</name>
<dbReference type="EMBL" id="DSAY01000159">
    <property type="protein sequence ID" value="HDP15815.1"/>
    <property type="molecule type" value="Genomic_DNA"/>
</dbReference>
<reference evidence="2" key="1">
    <citation type="journal article" date="2020" name="mSystems">
        <title>Genome- and Community-Level Interaction Insights into Carbon Utilization and Element Cycling Functions of Hydrothermarchaeota in Hydrothermal Sediment.</title>
        <authorList>
            <person name="Zhou Z."/>
            <person name="Liu Y."/>
            <person name="Xu W."/>
            <person name="Pan J."/>
            <person name="Luo Z.H."/>
            <person name="Li M."/>
        </authorList>
    </citation>
    <scope>NUCLEOTIDE SEQUENCE [LARGE SCALE GENOMIC DNA]</scope>
    <source>
        <strain evidence="2">SpSt-116</strain>
    </source>
</reference>
<dbReference type="Pfam" id="PF00535">
    <property type="entry name" value="Glycos_transf_2"/>
    <property type="match status" value="1"/>
</dbReference>
<dbReference type="AlphaFoldDB" id="A0A7C1CF18"/>
<organism evidence="2">
    <name type="scientific">Thermofilum adornatum</name>
    <dbReference type="NCBI Taxonomy" id="1365176"/>
    <lineage>
        <taxon>Archaea</taxon>
        <taxon>Thermoproteota</taxon>
        <taxon>Thermoprotei</taxon>
        <taxon>Thermofilales</taxon>
        <taxon>Thermofilaceae</taxon>
        <taxon>Thermofilum</taxon>
    </lineage>
</organism>
<dbReference type="InterPro" id="IPR029044">
    <property type="entry name" value="Nucleotide-diphossugar_trans"/>
</dbReference>
<evidence type="ECO:0000259" key="1">
    <source>
        <dbReference type="Pfam" id="PF00535"/>
    </source>
</evidence>
<evidence type="ECO:0000313" key="2">
    <source>
        <dbReference type="EMBL" id="HDP15815.1"/>
    </source>
</evidence>
<sequence>MVSLAVAVIVYGRYKYLEEAVKSIASQTRQPDNVVVFTDNGGLVRKILEKHGVKAEIYQEPHLSLPATYARIGEVAETEYVLPLEDDDVFKPNKLEAVEKYCNGYPLVKHAADFIDEESRPINVLDKQPVNSLVISREKAWFHHLSYPFHVWPSTFAIKTTLLRKYKEDLFKLKLHADFAIFTLALLEGEVLYVPSRLAYYRIGSGHSQLTTCKSLPKLVCTWNKYAYDDYILWKTIDDKFIKKLILKTYMGHTLLVYLLNNIYECPFLYKVSYFHLNFNRS</sequence>
<dbReference type="Gene3D" id="3.90.550.10">
    <property type="entry name" value="Spore Coat Polysaccharide Biosynthesis Protein SpsA, Chain A"/>
    <property type="match status" value="1"/>
</dbReference>
<feature type="domain" description="Glycosyltransferase 2-like" evidence="1">
    <location>
        <begin position="6"/>
        <end position="121"/>
    </location>
</feature>